<dbReference type="RefSeq" id="WP_372441392.1">
    <property type="nucleotide sequence ID" value="NZ_CAJVAX010000001.1"/>
</dbReference>
<evidence type="ECO:0008006" key="3">
    <source>
        <dbReference type="Google" id="ProtNLM"/>
    </source>
</evidence>
<name>A0A9W4GX91_9ACTN</name>
<dbReference type="InterPro" id="IPR035992">
    <property type="entry name" value="Ricin_B-like_lectins"/>
</dbReference>
<dbReference type="EMBL" id="CAJVAX010000001">
    <property type="protein sequence ID" value="CAG7605941.1"/>
    <property type="molecule type" value="Genomic_DNA"/>
</dbReference>
<sequence length="36" mass="3959">MNGDSGKCLDDVWSHENGTTLVQYDCYAGATQVWHG</sequence>
<evidence type="ECO:0000313" key="1">
    <source>
        <dbReference type="EMBL" id="CAG7605941.1"/>
    </source>
</evidence>
<dbReference type="CDD" id="cd00161">
    <property type="entry name" value="beta-trefoil_Ricin-like"/>
    <property type="match status" value="1"/>
</dbReference>
<dbReference type="SUPFAM" id="SSF50370">
    <property type="entry name" value="Ricin B-like lectins"/>
    <property type="match status" value="1"/>
</dbReference>
<comment type="caution">
    <text evidence="1">The sequence shown here is derived from an EMBL/GenBank/DDBJ whole genome shotgun (WGS) entry which is preliminary data.</text>
</comment>
<dbReference type="Gene3D" id="2.80.10.50">
    <property type="match status" value="1"/>
</dbReference>
<evidence type="ECO:0000313" key="2">
    <source>
        <dbReference type="Proteomes" id="UP001153328"/>
    </source>
</evidence>
<accession>A0A9W4GX91</accession>
<reference evidence="1" key="1">
    <citation type="submission" date="2021-06" db="EMBL/GenBank/DDBJ databases">
        <authorList>
            <person name="Arsene-Ploetze F."/>
        </authorList>
    </citation>
    <scope>NUCLEOTIDE SEQUENCE</scope>
    <source>
        <strain evidence="1">SBRY1</strain>
    </source>
</reference>
<gene>
    <name evidence="1" type="ORF">SBRY_10876</name>
</gene>
<keyword evidence="2" id="KW-1185">Reference proteome</keyword>
<proteinExistence type="predicted"/>
<organism evidence="1 2">
    <name type="scientific">Actinacidiphila bryophytorum</name>
    <dbReference type="NCBI Taxonomy" id="1436133"/>
    <lineage>
        <taxon>Bacteria</taxon>
        <taxon>Bacillati</taxon>
        <taxon>Actinomycetota</taxon>
        <taxon>Actinomycetes</taxon>
        <taxon>Kitasatosporales</taxon>
        <taxon>Streptomycetaceae</taxon>
        <taxon>Actinacidiphila</taxon>
    </lineage>
</organism>
<protein>
    <recommendedName>
        <fullName evidence="3">Ricin B lectin domain-containing protein</fullName>
    </recommendedName>
</protein>
<dbReference type="Proteomes" id="UP001153328">
    <property type="component" value="Unassembled WGS sequence"/>
</dbReference>
<dbReference type="AlphaFoldDB" id="A0A9W4GX91"/>